<dbReference type="Pfam" id="PF14432">
    <property type="entry name" value="DYW_deaminase"/>
    <property type="match status" value="1"/>
</dbReference>
<evidence type="ECO:0000313" key="3">
    <source>
        <dbReference type="Proteomes" id="UP000663823"/>
    </source>
</evidence>
<dbReference type="AlphaFoldDB" id="A0A820GZB2"/>
<organism evidence="2 3">
    <name type="scientific">Rotaria sordida</name>
    <dbReference type="NCBI Taxonomy" id="392033"/>
    <lineage>
        <taxon>Eukaryota</taxon>
        <taxon>Metazoa</taxon>
        <taxon>Spiralia</taxon>
        <taxon>Gnathifera</taxon>
        <taxon>Rotifera</taxon>
        <taxon>Eurotatoria</taxon>
        <taxon>Bdelloidea</taxon>
        <taxon>Philodinida</taxon>
        <taxon>Philodinidae</taxon>
        <taxon>Rotaria</taxon>
    </lineage>
</organism>
<gene>
    <name evidence="2" type="ORF">OTI717_LOCUS41551</name>
</gene>
<evidence type="ECO:0000259" key="1">
    <source>
        <dbReference type="Pfam" id="PF14432"/>
    </source>
</evidence>
<name>A0A820GZB2_9BILA</name>
<protein>
    <recommendedName>
        <fullName evidence="1">DYW domain-containing protein</fullName>
    </recommendedName>
</protein>
<dbReference type="EMBL" id="CAJOAX010042259">
    <property type="protein sequence ID" value="CAF4285248.1"/>
    <property type="molecule type" value="Genomic_DNA"/>
</dbReference>
<dbReference type="GO" id="GO:0008270">
    <property type="term" value="F:zinc ion binding"/>
    <property type="evidence" value="ECO:0007669"/>
    <property type="project" value="InterPro"/>
</dbReference>
<proteinExistence type="predicted"/>
<accession>A0A820GZB2</accession>
<sequence length="121" mass="13722">NKPGLSWTDGSGEIVAFSAHDNSHPQSAEIHAEVNRMTSEEEETIQSALGGHSERLALAFNFIQRPVPDFIQITQNLRICGDCHEYTKLMAKARQRDIIIRDANRIHHFHKNGQCSCQDHF</sequence>
<feature type="non-terminal residue" evidence="2">
    <location>
        <position position="121"/>
    </location>
</feature>
<feature type="domain" description="DYW" evidence="1">
    <location>
        <begin position="41"/>
        <end position="120"/>
    </location>
</feature>
<comment type="caution">
    <text evidence="2">The sequence shown here is derived from an EMBL/GenBank/DDBJ whole genome shotgun (WGS) entry which is preliminary data.</text>
</comment>
<evidence type="ECO:0000313" key="2">
    <source>
        <dbReference type="EMBL" id="CAF4285248.1"/>
    </source>
</evidence>
<dbReference type="Proteomes" id="UP000663823">
    <property type="component" value="Unassembled WGS sequence"/>
</dbReference>
<reference evidence="2" key="1">
    <citation type="submission" date="2021-02" db="EMBL/GenBank/DDBJ databases">
        <authorList>
            <person name="Nowell W R."/>
        </authorList>
    </citation>
    <scope>NUCLEOTIDE SEQUENCE</scope>
</reference>
<dbReference type="InterPro" id="IPR032867">
    <property type="entry name" value="DYW_dom"/>
</dbReference>